<keyword evidence="4" id="KW-0862">Zinc</keyword>
<dbReference type="PROSITE" id="PS50089">
    <property type="entry name" value="ZF_RING_2"/>
    <property type="match status" value="1"/>
</dbReference>
<dbReference type="InterPro" id="IPR018957">
    <property type="entry name" value="Znf_C3HC4_RING-type"/>
</dbReference>
<dbReference type="PROSITE" id="PS50119">
    <property type="entry name" value="ZF_BBOX"/>
    <property type="match status" value="2"/>
</dbReference>
<evidence type="ECO:0000313" key="11">
    <source>
        <dbReference type="Proteomes" id="UP000683360"/>
    </source>
</evidence>
<dbReference type="Pfam" id="PF00643">
    <property type="entry name" value="zf-B_box"/>
    <property type="match status" value="1"/>
</dbReference>
<dbReference type="CDD" id="cd19756">
    <property type="entry name" value="Bbox2"/>
    <property type="match status" value="1"/>
</dbReference>
<keyword evidence="3 5" id="KW-0863">Zinc-finger</keyword>
<dbReference type="InterPro" id="IPR001841">
    <property type="entry name" value="Znf_RING"/>
</dbReference>
<dbReference type="PANTHER" id="PTHR25462">
    <property type="entry name" value="BONUS, ISOFORM C-RELATED"/>
    <property type="match status" value="1"/>
</dbReference>
<feature type="region of interest" description="Disordered" evidence="7">
    <location>
        <begin position="1"/>
        <end position="240"/>
    </location>
</feature>
<evidence type="ECO:0000256" key="6">
    <source>
        <dbReference type="PROSITE-ProRule" id="PRU00504"/>
    </source>
</evidence>
<dbReference type="Gene3D" id="3.30.40.10">
    <property type="entry name" value="Zinc/RING finger domain, C3HC4 (zinc finger)"/>
    <property type="match status" value="1"/>
</dbReference>
<keyword evidence="1" id="KW-0479">Metal-binding</keyword>
<dbReference type="PROSITE" id="PS00518">
    <property type="entry name" value="ZF_RING_1"/>
    <property type="match status" value="1"/>
</dbReference>
<dbReference type="SUPFAM" id="SSF63829">
    <property type="entry name" value="Calcium-dependent phosphotriesterase"/>
    <property type="match status" value="1"/>
</dbReference>
<feature type="domain" description="RING-type" evidence="8">
    <location>
        <begin position="275"/>
        <end position="318"/>
    </location>
</feature>
<keyword evidence="2" id="KW-0677">Repeat</keyword>
<dbReference type="SUPFAM" id="SSF57845">
    <property type="entry name" value="B-box zinc-binding domain"/>
    <property type="match status" value="1"/>
</dbReference>
<dbReference type="PROSITE" id="PS51125">
    <property type="entry name" value="NHL"/>
    <property type="match status" value="1"/>
</dbReference>
<dbReference type="Pfam" id="PF00097">
    <property type="entry name" value="zf-C3HC4"/>
    <property type="match status" value="1"/>
</dbReference>
<evidence type="ECO:0000256" key="3">
    <source>
        <dbReference type="ARBA" id="ARBA00022771"/>
    </source>
</evidence>
<proteinExistence type="predicted"/>
<dbReference type="PANTHER" id="PTHR25462:SF296">
    <property type="entry name" value="MEIOTIC P26, ISOFORM F"/>
    <property type="match status" value="1"/>
</dbReference>
<dbReference type="InterPro" id="IPR001258">
    <property type="entry name" value="NHL_repeat"/>
</dbReference>
<dbReference type="GO" id="GO:0008270">
    <property type="term" value="F:zinc ion binding"/>
    <property type="evidence" value="ECO:0007669"/>
    <property type="project" value="UniProtKB-KW"/>
</dbReference>
<feature type="compositionally biased region" description="Basic and acidic residues" evidence="7">
    <location>
        <begin position="201"/>
        <end position="231"/>
    </location>
</feature>
<evidence type="ECO:0000256" key="5">
    <source>
        <dbReference type="PROSITE-ProRule" id="PRU00024"/>
    </source>
</evidence>
<organism evidence="10 11">
    <name type="scientific">Mytilus edulis</name>
    <name type="common">Blue mussel</name>
    <dbReference type="NCBI Taxonomy" id="6550"/>
    <lineage>
        <taxon>Eukaryota</taxon>
        <taxon>Metazoa</taxon>
        <taxon>Spiralia</taxon>
        <taxon>Lophotrochozoa</taxon>
        <taxon>Mollusca</taxon>
        <taxon>Bivalvia</taxon>
        <taxon>Autobranchia</taxon>
        <taxon>Pteriomorphia</taxon>
        <taxon>Mytilida</taxon>
        <taxon>Mytiloidea</taxon>
        <taxon>Mytilidae</taxon>
        <taxon>Mytilinae</taxon>
        <taxon>Mytilus</taxon>
    </lineage>
</organism>
<comment type="caution">
    <text evidence="10">The sequence shown here is derived from an EMBL/GenBank/DDBJ whole genome shotgun (WGS) entry which is preliminary data.</text>
</comment>
<evidence type="ECO:0000256" key="1">
    <source>
        <dbReference type="ARBA" id="ARBA00022723"/>
    </source>
</evidence>
<evidence type="ECO:0000313" key="10">
    <source>
        <dbReference type="EMBL" id="CAG2235401.1"/>
    </source>
</evidence>
<gene>
    <name evidence="10" type="ORF">MEDL_47979</name>
</gene>
<name>A0A8S3TVI1_MYTED</name>
<evidence type="ECO:0000256" key="2">
    <source>
        <dbReference type="ARBA" id="ARBA00022737"/>
    </source>
</evidence>
<protein>
    <submittedName>
        <fullName evidence="10">Uncharacterized protein</fullName>
    </submittedName>
</protein>
<dbReference type="Gene3D" id="4.10.830.40">
    <property type="match status" value="1"/>
</dbReference>
<reference evidence="10" key="1">
    <citation type="submission" date="2021-03" db="EMBL/GenBank/DDBJ databases">
        <authorList>
            <person name="Bekaert M."/>
        </authorList>
    </citation>
    <scope>NUCLEOTIDE SEQUENCE</scope>
</reference>
<feature type="compositionally biased region" description="Basic and acidic residues" evidence="7">
    <location>
        <begin position="8"/>
        <end position="21"/>
    </location>
</feature>
<evidence type="ECO:0000256" key="7">
    <source>
        <dbReference type="SAM" id="MobiDB-lite"/>
    </source>
</evidence>
<dbReference type="Gene3D" id="2.120.10.30">
    <property type="entry name" value="TolB, C-terminal domain"/>
    <property type="match status" value="1"/>
</dbReference>
<dbReference type="InterPro" id="IPR011042">
    <property type="entry name" value="6-blade_b-propeller_TolB-like"/>
</dbReference>
<dbReference type="Gene3D" id="3.30.160.60">
    <property type="entry name" value="Classic Zinc Finger"/>
    <property type="match status" value="1"/>
</dbReference>
<dbReference type="InterPro" id="IPR017907">
    <property type="entry name" value="Znf_RING_CS"/>
</dbReference>
<feature type="domain" description="B box-type" evidence="9">
    <location>
        <begin position="343"/>
        <end position="390"/>
    </location>
</feature>
<dbReference type="SMART" id="SM00336">
    <property type="entry name" value="BBOX"/>
    <property type="match status" value="2"/>
</dbReference>
<dbReference type="AlphaFoldDB" id="A0A8S3TVI1"/>
<dbReference type="InterPro" id="IPR047153">
    <property type="entry name" value="TRIM45/56/19-like"/>
</dbReference>
<feature type="compositionally biased region" description="Basic and acidic residues" evidence="7">
    <location>
        <begin position="117"/>
        <end position="136"/>
    </location>
</feature>
<sequence>MGSSVGTEKNKPEDNKSDLSNKTDNGNTLDKNSETNKSSVSLEKSVDENDEKLENNSEIDNHDNNVTSKENIGGLNDQRDLIPQEQQTKVEDDKNKGKKDDKSNREKDDKNNEEEDDKNHREKDNKNNGDEEDRKNISSSNLSKGDLLTDPPPEQTNNGGNEEITDTTSKEGKSTDSNIPEKLSKEEQTIKSASLEDDIVPTDKKNCTEEKSPTSDDVTTHEGEESDKNENDGTAQTTDTCKSNIPIHQVNDPIVMDFVSNRMTRNENKSDVMVCFLCKKDYVEPRLLPCYHSFCSWCLSQYIMSNYNNEQIKCPLCDKVVDIPLVGAKGFKKNNFIENLEQNAKPPCDACKTNDSGVVTCKQCDQIFCKACEALHSMSKLLKDHTTYPLEDVNLMQHRTCKIHPEKSLFLFCLKCQIAVCEICNMTAHKLHDTRDFTSLAKEIRLNLKQTLEHPERSSNIKEAMRQMENETNRLHVFENKAILMINERAELLNDFVKKIEDELCAEVMAFVNKYNEQLEQEATQLSKFKISVESRFHFAQKFLKDADEIDISCHGKDLNACLSESFQKKMSPKNITDIDFVSNKVCISDMARLFGKVNPTIPKLSVGGKRYDVANSFVCSTKRSLVTGLFPTSDDTVWVCLGNDKILEHFKHNGEIILSTELDYPMDDIVGKQDGTLFISCNSQRKIITINSLGKGKTFLKTENCPRGLALDEEGNCLVGFVQKETFFDTTDNTDGYLSSVSSGRELRTTLRSRNVQYPARIAINKDQSVVISDWIQLAVFVFKDNEEVGCYEGNPQLSDDFIPRGVCCTSDGDIIVVDIETNSLHLLSYDAVFKRVLSEIEMIQEPRSIAIDEKDNLWIGTQNGKLHFANLIGR</sequence>
<accession>A0A8S3TVI1</accession>
<feature type="compositionally biased region" description="Basic and acidic residues" evidence="7">
    <location>
        <begin position="44"/>
        <end position="63"/>
    </location>
</feature>
<dbReference type="Proteomes" id="UP000683360">
    <property type="component" value="Unassembled WGS sequence"/>
</dbReference>
<dbReference type="SUPFAM" id="SSF57850">
    <property type="entry name" value="RING/U-box"/>
    <property type="match status" value="1"/>
</dbReference>
<evidence type="ECO:0000256" key="4">
    <source>
        <dbReference type="ARBA" id="ARBA00022833"/>
    </source>
</evidence>
<feature type="compositionally biased region" description="Basic and acidic residues" evidence="7">
    <location>
        <begin position="77"/>
        <end position="110"/>
    </location>
</feature>
<dbReference type="SMART" id="SM00184">
    <property type="entry name" value="RING"/>
    <property type="match status" value="1"/>
</dbReference>
<dbReference type="CDD" id="cd19757">
    <property type="entry name" value="Bbox1"/>
    <property type="match status" value="1"/>
</dbReference>
<dbReference type="InterPro" id="IPR000315">
    <property type="entry name" value="Znf_B-box"/>
</dbReference>
<keyword evidence="11" id="KW-1185">Reference proteome</keyword>
<dbReference type="InterPro" id="IPR013083">
    <property type="entry name" value="Znf_RING/FYVE/PHD"/>
</dbReference>
<evidence type="ECO:0000259" key="8">
    <source>
        <dbReference type="PROSITE" id="PS50089"/>
    </source>
</evidence>
<feature type="repeat" description="NHL" evidence="6">
    <location>
        <begin position="805"/>
        <end position="832"/>
    </location>
</feature>
<feature type="compositionally biased region" description="Polar residues" evidence="7">
    <location>
        <begin position="22"/>
        <end position="42"/>
    </location>
</feature>
<dbReference type="EMBL" id="CAJPWZ010002318">
    <property type="protein sequence ID" value="CAG2235401.1"/>
    <property type="molecule type" value="Genomic_DNA"/>
</dbReference>
<evidence type="ECO:0000259" key="9">
    <source>
        <dbReference type="PROSITE" id="PS50119"/>
    </source>
</evidence>
<dbReference type="OrthoDB" id="1305878at2759"/>
<feature type="domain" description="B box-type" evidence="9">
    <location>
        <begin position="396"/>
        <end position="440"/>
    </location>
</feature>